<keyword evidence="10" id="KW-1185">Reference proteome</keyword>
<dbReference type="InterPro" id="IPR029962">
    <property type="entry name" value="TBL"/>
</dbReference>
<evidence type="ECO:0000313" key="9">
    <source>
        <dbReference type="EMBL" id="KAJ4831735.1"/>
    </source>
</evidence>
<evidence type="ECO:0000256" key="5">
    <source>
        <dbReference type="ARBA" id="ARBA00022989"/>
    </source>
</evidence>
<dbReference type="GO" id="GO:0016413">
    <property type="term" value="F:O-acetyltransferase activity"/>
    <property type="evidence" value="ECO:0007669"/>
    <property type="project" value="InterPro"/>
</dbReference>
<name>A0A9Q0J8P1_9ROSI</name>
<accession>A0A9Q0J8P1</accession>
<dbReference type="OrthoDB" id="1932925at2759"/>
<dbReference type="PANTHER" id="PTHR32285">
    <property type="entry name" value="PROTEIN TRICHOME BIREFRINGENCE-LIKE 9-RELATED"/>
    <property type="match status" value="1"/>
</dbReference>
<evidence type="ECO:0000256" key="4">
    <source>
        <dbReference type="ARBA" id="ARBA00022968"/>
    </source>
</evidence>
<evidence type="ECO:0000259" key="8">
    <source>
        <dbReference type="Pfam" id="PF14416"/>
    </source>
</evidence>
<evidence type="ECO:0000256" key="1">
    <source>
        <dbReference type="ARBA" id="ARBA00004167"/>
    </source>
</evidence>
<organism evidence="9 10">
    <name type="scientific">Turnera subulata</name>
    <dbReference type="NCBI Taxonomy" id="218843"/>
    <lineage>
        <taxon>Eukaryota</taxon>
        <taxon>Viridiplantae</taxon>
        <taxon>Streptophyta</taxon>
        <taxon>Embryophyta</taxon>
        <taxon>Tracheophyta</taxon>
        <taxon>Spermatophyta</taxon>
        <taxon>Magnoliopsida</taxon>
        <taxon>eudicotyledons</taxon>
        <taxon>Gunneridae</taxon>
        <taxon>Pentapetalae</taxon>
        <taxon>rosids</taxon>
        <taxon>fabids</taxon>
        <taxon>Malpighiales</taxon>
        <taxon>Passifloraceae</taxon>
        <taxon>Turnera</taxon>
    </lineage>
</organism>
<dbReference type="GO" id="GO:0016020">
    <property type="term" value="C:membrane"/>
    <property type="evidence" value="ECO:0007669"/>
    <property type="project" value="UniProtKB-SubCell"/>
</dbReference>
<gene>
    <name evidence="9" type="primary">TBL36_1</name>
    <name evidence="9" type="ORF">Tsubulata_031007</name>
</gene>
<comment type="similarity">
    <text evidence="2">Belongs to the PC-esterase family. TBL subfamily.</text>
</comment>
<keyword evidence="4" id="KW-0735">Signal-anchor</keyword>
<comment type="caution">
    <text evidence="9">The sequence shown here is derived from an EMBL/GenBank/DDBJ whole genome shotgun (WGS) entry which is preliminary data.</text>
</comment>
<dbReference type="Pfam" id="PF14416">
    <property type="entry name" value="PMR5N"/>
    <property type="match status" value="1"/>
</dbReference>
<dbReference type="InterPro" id="IPR025846">
    <property type="entry name" value="TBL_N"/>
</dbReference>
<evidence type="ECO:0000256" key="6">
    <source>
        <dbReference type="ARBA" id="ARBA00023136"/>
    </source>
</evidence>
<reference evidence="9" key="1">
    <citation type="submission" date="2022-02" db="EMBL/GenBank/DDBJ databases">
        <authorList>
            <person name="Henning P.M."/>
            <person name="McCubbin A.G."/>
            <person name="Shore J.S."/>
        </authorList>
    </citation>
    <scope>NUCLEOTIDE SEQUENCE</scope>
    <source>
        <strain evidence="9">F60SS</strain>
        <tissue evidence="9">Leaves</tissue>
    </source>
</reference>
<feature type="domain" description="Trichome birefringence-like C-terminal" evidence="7">
    <location>
        <begin position="161"/>
        <end position="429"/>
    </location>
</feature>
<keyword evidence="6" id="KW-0472">Membrane</keyword>
<comment type="subcellular location">
    <subcellularLocation>
        <location evidence="1">Membrane</location>
        <topology evidence="1">Single-pass membrane protein</topology>
    </subcellularLocation>
</comment>
<evidence type="ECO:0000313" key="10">
    <source>
        <dbReference type="Proteomes" id="UP001141552"/>
    </source>
</evidence>
<evidence type="ECO:0000256" key="2">
    <source>
        <dbReference type="ARBA" id="ARBA00007727"/>
    </source>
</evidence>
<keyword evidence="5" id="KW-1133">Transmembrane helix</keyword>
<dbReference type="EMBL" id="JAKUCV010005293">
    <property type="protein sequence ID" value="KAJ4831735.1"/>
    <property type="molecule type" value="Genomic_DNA"/>
</dbReference>
<dbReference type="Proteomes" id="UP001141552">
    <property type="component" value="Unassembled WGS sequence"/>
</dbReference>
<proteinExistence type="inferred from homology"/>
<protein>
    <submittedName>
        <fullName evidence="9">Protein trichome birefringence-like 36</fullName>
    </submittedName>
</protein>
<sequence length="432" mass="50690">MSRLHFQLPSINFYFSITKSLAGNCSLEETTLIKGKKYRQSDMITTSCFPMAKPEPRFLLVLSFLFSVSLCFFHGKSWQVFDLDDGLSWLNEEDDEVDMVQTRHDPSRSCDLTSGKWVYDESYPLYDSTCPYLSTAVTCQKNGRPDSDYEKWRWQPHGCKLPRFDALKFLGRMRRKRIMLVGDSIMRNQWESLVCLVQGVIPTGHKKVFYNGPSMAFHALDYETSIEFAWAPLLVELKKEAGNKRVLHLDMIEENARYWRNVDVLVFDSAHWWTHSDEWSSWDYYKEGQSLIKSMNPMLAYQKGLTTWAKWIDLNLDPRKTRVIFRSMSPRHNRENGWKCYNQREPLPFFSHQHVPEPLVVLKEVLKRMSFPVYLQDITTLSALRRDGHPSVYRKAISQDERQHQRGISSDCSHWCLPGVPDIWNEMLSVLL</sequence>
<feature type="domain" description="Trichome birefringence-like N-terminal" evidence="8">
    <location>
        <begin position="109"/>
        <end position="160"/>
    </location>
</feature>
<keyword evidence="3" id="KW-0812">Transmembrane</keyword>
<evidence type="ECO:0000259" key="7">
    <source>
        <dbReference type="Pfam" id="PF13839"/>
    </source>
</evidence>
<dbReference type="PANTHER" id="PTHR32285:SF155">
    <property type="entry name" value="PROTEIN TRICHOME BIREFRINGENCE-LIKE 36"/>
    <property type="match status" value="1"/>
</dbReference>
<dbReference type="InterPro" id="IPR026057">
    <property type="entry name" value="TBL_C"/>
</dbReference>
<dbReference type="GO" id="GO:0005794">
    <property type="term" value="C:Golgi apparatus"/>
    <property type="evidence" value="ECO:0007669"/>
    <property type="project" value="TreeGrafter"/>
</dbReference>
<reference evidence="9" key="2">
    <citation type="journal article" date="2023" name="Plants (Basel)">
        <title>Annotation of the Turnera subulata (Passifloraceae) Draft Genome Reveals the S-Locus Evolved after the Divergence of Turneroideae from Passifloroideae in a Stepwise Manner.</title>
        <authorList>
            <person name="Henning P.M."/>
            <person name="Roalson E.H."/>
            <person name="Mir W."/>
            <person name="McCubbin A.G."/>
            <person name="Shore J.S."/>
        </authorList>
    </citation>
    <scope>NUCLEOTIDE SEQUENCE</scope>
    <source>
        <strain evidence="9">F60SS</strain>
    </source>
</reference>
<evidence type="ECO:0000256" key="3">
    <source>
        <dbReference type="ARBA" id="ARBA00022692"/>
    </source>
</evidence>
<dbReference type="AlphaFoldDB" id="A0A9Q0J8P1"/>
<dbReference type="Pfam" id="PF13839">
    <property type="entry name" value="PC-Esterase"/>
    <property type="match status" value="1"/>
</dbReference>